<evidence type="ECO:0000256" key="1">
    <source>
        <dbReference type="SAM" id="MobiDB-lite"/>
    </source>
</evidence>
<dbReference type="AlphaFoldDB" id="A0A2S9XXT7"/>
<organism evidence="2 3">
    <name type="scientific">Enhygromyxa salina</name>
    <dbReference type="NCBI Taxonomy" id="215803"/>
    <lineage>
        <taxon>Bacteria</taxon>
        <taxon>Pseudomonadati</taxon>
        <taxon>Myxococcota</taxon>
        <taxon>Polyangia</taxon>
        <taxon>Nannocystales</taxon>
        <taxon>Nannocystaceae</taxon>
        <taxon>Enhygromyxa</taxon>
    </lineage>
</organism>
<evidence type="ECO:0000313" key="2">
    <source>
        <dbReference type="EMBL" id="PRP97654.1"/>
    </source>
</evidence>
<dbReference type="RefSeq" id="WP_106392522.1">
    <property type="nucleotide sequence ID" value="NZ_PVNK01000149.1"/>
</dbReference>
<comment type="caution">
    <text evidence="2">The sequence shown here is derived from an EMBL/GenBank/DDBJ whole genome shotgun (WGS) entry which is preliminary data.</text>
</comment>
<accession>A0A2S9XXT7</accession>
<dbReference type="Proteomes" id="UP000237968">
    <property type="component" value="Unassembled WGS sequence"/>
</dbReference>
<name>A0A2S9XXT7_9BACT</name>
<reference evidence="2 3" key="1">
    <citation type="submission" date="2018-03" db="EMBL/GenBank/DDBJ databases">
        <title>Draft Genome Sequences of the Obligatory Marine Myxobacteria Enhygromyxa salina SWB005.</title>
        <authorList>
            <person name="Poehlein A."/>
            <person name="Moghaddam J.A."/>
            <person name="Harms H."/>
            <person name="Alanjari M."/>
            <person name="Koenig G.M."/>
            <person name="Daniel R."/>
            <person name="Schaeberle T.F."/>
        </authorList>
    </citation>
    <scope>NUCLEOTIDE SEQUENCE [LARGE SCALE GENOMIC DNA]</scope>
    <source>
        <strain evidence="2 3">SWB005</strain>
    </source>
</reference>
<feature type="region of interest" description="Disordered" evidence="1">
    <location>
        <begin position="1"/>
        <end position="20"/>
    </location>
</feature>
<evidence type="ECO:0000313" key="3">
    <source>
        <dbReference type="Proteomes" id="UP000237968"/>
    </source>
</evidence>
<protein>
    <submittedName>
        <fullName evidence="2">Uncharacterized protein</fullName>
    </submittedName>
</protein>
<keyword evidence="3" id="KW-1185">Reference proteome</keyword>
<dbReference type="EMBL" id="PVNK01000149">
    <property type="protein sequence ID" value="PRP97654.1"/>
    <property type="molecule type" value="Genomic_DNA"/>
</dbReference>
<sequence length="377" mass="42499">MKDNVMYDNTNAPTRRRATDPTTLIPSLPTDAAGFRSLCANLEQLEDEVGAHLDAFSGAAFGQGAELDRDALISLFRRRRRDLELAVLVLSTRLSAAPLRSLYAGGLLATLCDDALGRRRSRTLTQLLTRLAERTPEGWQRVVASFEALTESNHRWRRWPAPPLARAAVDALEAVEPTWREVVSELRRELSGGINRERRRDPAFRRAVNWHAMTLGLFRRLTGPGGPQRIIIDYCFAVIAYFDSAVVNAPQHGAANRAASDLLVLEVFGMLEQFSLADDEIETSPPRFLEQGETNRRKRIQRARLQVLMRWKLLIDDDAWVEWVYPSLDRIARGREQMRLEPDATPRVQEAVKIGQFRDSAATVEAPLPSVEPTFGH</sequence>
<gene>
    <name evidence="2" type="ORF">ENSA5_31610</name>
</gene>
<proteinExistence type="predicted"/>